<evidence type="ECO:0000313" key="2">
    <source>
        <dbReference type="Proteomes" id="UP000809621"/>
    </source>
</evidence>
<protein>
    <recommendedName>
        <fullName evidence="3">ATP-dependent transcriptional regulator</fullName>
    </recommendedName>
</protein>
<dbReference type="SUPFAM" id="SSF48452">
    <property type="entry name" value="TPR-like"/>
    <property type="match status" value="1"/>
</dbReference>
<accession>A0ABS2HBD9</accession>
<dbReference type="Proteomes" id="UP000809621">
    <property type="component" value="Unassembled WGS sequence"/>
</dbReference>
<dbReference type="RefSeq" id="WP_205156563.1">
    <property type="nucleotide sequence ID" value="NZ_JAFEUM010000001.1"/>
</dbReference>
<dbReference type="InterPro" id="IPR011990">
    <property type="entry name" value="TPR-like_helical_dom_sf"/>
</dbReference>
<organism evidence="1 2">
    <name type="scientific">Vibrio ulleungensis</name>
    <dbReference type="NCBI Taxonomy" id="2807619"/>
    <lineage>
        <taxon>Bacteria</taxon>
        <taxon>Pseudomonadati</taxon>
        <taxon>Pseudomonadota</taxon>
        <taxon>Gammaproteobacteria</taxon>
        <taxon>Vibrionales</taxon>
        <taxon>Vibrionaceae</taxon>
        <taxon>Vibrio</taxon>
    </lineage>
</organism>
<sequence length="486" mass="55948">MLDKPQKQIDSELSVLRTTILDHPLRTAEQTQQVLLRAEKYYYPRGIILAKVILAHCHWNNMSYGKGLKVATEAGQVQDMLDSDEFSSEINHLKALNHFGKAEYFIAQHHWNIALEQAALNSDSHIELEAIVGLGNAWRLTNETILSGTAHQLAIDLANYQHLLILEKKSRILLAKDLYQQGDYLNMLMELDAAEELAVEHIDYTWQAEISNYRAMAMLELNRLLDADVATQETLELCQRFDLTWMSAPAHVARARFYLSQHQYEKVDHHLSIAERIAVTFDNGEILAEIFLRRSQSSEEQGKYEQALEAHKQYREYSLRKYANYTASFTHGKAHWSKSQLDQRSLKLLHRLRQLLDSTKRNNNGALVPETSWWEKLILFKTQLNSSTHSVILIKCNDAKVVERTTQFINSIASPDDYLAMLNDEYLGWLIEEQNEGANAAFGEFKQLIDHFPWERHALPSGAIDVSLHSLTRFPFTLEQLTQMGE</sequence>
<comment type="caution">
    <text evidence="1">The sequence shown here is derived from an EMBL/GenBank/DDBJ whole genome shotgun (WGS) entry which is preliminary data.</text>
</comment>
<dbReference type="EMBL" id="JAFEUM010000001">
    <property type="protein sequence ID" value="MBM7034910.1"/>
    <property type="molecule type" value="Genomic_DNA"/>
</dbReference>
<keyword evidence="2" id="KW-1185">Reference proteome</keyword>
<evidence type="ECO:0000313" key="1">
    <source>
        <dbReference type="EMBL" id="MBM7034910.1"/>
    </source>
</evidence>
<evidence type="ECO:0008006" key="3">
    <source>
        <dbReference type="Google" id="ProtNLM"/>
    </source>
</evidence>
<proteinExistence type="predicted"/>
<gene>
    <name evidence="1" type="ORF">JQC93_00715</name>
</gene>
<reference evidence="1 2" key="1">
    <citation type="submission" date="2021-02" db="EMBL/GenBank/DDBJ databases">
        <authorList>
            <person name="Park J.-S."/>
        </authorList>
    </citation>
    <scope>NUCLEOTIDE SEQUENCE [LARGE SCALE GENOMIC DNA]</scope>
    <source>
        <strain evidence="1 2">188UL20-2</strain>
    </source>
</reference>
<name>A0ABS2HBD9_9VIBR</name>
<dbReference type="Gene3D" id="1.25.40.10">
    <property type="entry name" value="Tetratricopeptide repeat domain"/>
    <property type="match status" value="1"/>
</dbReference>